<evidence type="ECO:0000313" key="10">
    <source>
        <dbReference type="EMBL" id="OYQ31043.1"/>
    </source>
</evidence>
<keyword evidence="11" id="KW-1185">Reference proteome</keyword>
<dbReference type="InterPro" id="IPR051447">
    <property type="entry name" value="Lipoprotein-release_system"/>
</dbReference>
<keyword evidence="3" id="KW-1003">Cell membrane</keyword>
<dbReference type="PANTHER" id="PTHR30489:SF0">
    <property type="entry name" value="LIPOPROTEIN-RELEASING SYSTEM TRANSMEMBRANE PROTEIN LOLE"/>
    <property type="match status" value="1"/>
</dbReference>
<feature type="domain" description="ABC3 transporter permease C-terminal" evidence="8">
    <location>
        <begin position="727"/>
        <end position="842"/>
    </location>
</feature>
<feature type="domain" description="MacB-like periplasmic core" evidence="9">
    <location>
        <begin position="494"/>
        <end position="689"/>
    </location>
</feature>
<comment type="similarity">
    <text evidence="2">Belongs to the ABC-4 integral membrane protein family. LolC/E subfamily.</text>
</comment>
<evidence type="ECO:0000256" key="1">
    <source>
        <dbReference type="ARBA" id="ARBA00004651"/>
    </source>
</evidence>
<evidence type="ECO:0000256" key="2">
    <source>
        <dbReference type="ARBA" id="ARBA00005236"/>
    </source>
</evidence>
<evidence type="ECO:0000256" key="6">
    <source>
        <dbReference type="ARBA" id="ARBA00023136"/>
    </source>
</evidence>
<keyword evidence="6 7" id="KW-0472">Membrane</keyword>
<feature type="transmembrane region" description="Helical" evidence="7">
    <location>
        <begin position="491"/>
        <end position="516"/>
    </location>
</feature>
<dbReference type="AlphaFoldDB" id="A0A255YPC0"/>
<dbReference type="Proteomes" id="UP000216991">
    <property type="component" value="Unassembled WGS sequence"/>
</dbReference>
<dbReference type="InterPro" id="IPR003838">
    <property type="entry name" value="ABC3_permease_C"/>
</dbReference>
<feature type="transmembrane region" description="Helical" evidence="7">
    <location>
        <begin position="24"/>
        <end position="44"/>
    </location>
</feature>
<feature type="transmembrane region" description="Helical" evidence="7">
    <location>
        <begin position="811"/>
        <end position="835"/>
    </location>
</feature>
<dbReference type="InterPro" id="IPR025857">
    <property type="entry name" value="MacB_PCD"/>
</dbReference>
<feature type="transmembrane region" description="Helical" evidence="7">
    <location>
        <begin position="268"/>
        <end position="288"/>
    </location>
</feature>
<sequence>MAALAPVATGWLLAGEWRAQPVRMAIAVLAIAVGVALGFAVHLVNSAALGSFGRAMASVQGRADLSVRAVAATGMDEALYPRLARLPGIAAASPVVEVPASWGELARPGAPAKTGGRFTLLGTDFLRAMQVTPGLIGVSAAGLSGVGTGNGWLEGRIWLSPALMAACRCRAGQNFRFTAAGRGHDPVVAGTLAASGQDARLAVIDIAEAQDRLGQFGRVQRIDLKLAEGADPAAITARIARALPADALVATPDGEASRADALSRAYRVNLGMLALVALLTGGFLVWSAQSLSVARRRPQFALLAVLGLSRRGLVGQLLVEGLVLGVAGAGLGLALGYGLADLAVTRLGGDLGGGYFNGAQARLAFPPLAAAGFAGLGLATALAGSLVPALAAARVPPALALKGLGDGIDPGRRPAAWPGLALIAAGTGLAMAPPVAGLPILAYAGMALLLAGGVALMPALARALLAPLARAGSRWLPLDLAIRRLWGAPQAASLALSGIVASTALMVAMAVMVASFRQSVDDWLVAVLPSDLYLHLEAAEAGGISPDAQARLMAVPGIAQVRMQRVMSIRLAPGQPAVALMAQGGHAAVPLLQRAGGPAPAGTTPVLISEPMAWLYGWQVGDRSTLAIAGRPRPVFVAGVWRDYARQFGAIILPLADYRRLTGDLTMTDAAFDLAPGAQPHAVQQALAAALPAAVRGQAQFGRPGEMRRIALQIFDRSFAVTYALEAIAILIGLIGVATSFSAQVLARMREFGMLRHIGVARGQVLAMLALEGAGLGLVGAAAGIALGLGLAIVLVMVVNPQSFHWTMDLALPWPLLAGLAAALIACAAGTAVLAGRRALGQGPLLAVRADW</sequence>
<dbReference type="RefSeq" id="WP_094473136.1">
    <property type="nucleotide sequence ID" value="NZ_NOXT01000095.1"/>
</dbReference>
<evidence type="ECO:0000313" key="11">
    <source>
        <dbReference type="Proteomes" id="UP000216991"/>
    </source>
</evidence>
<dbReference type="PANTHER" id="PTHR30489">
    <property type="entry name" value="LIPOPROTEIN-RELEASING SYSTEM TRANSMEMBRANE PROTEIN LOLE"/>
    <property type="match status" value="1"/>
</dbReference>
<feature type="transmembrane region" description="Helical" evidence="7">
    <location>
        <begin position="440"/>
        <end position="465"/>
    </location>
</feature>
<feature type="transmembrane region" description="Helical" evidence="7">
    <location>
        <begin position="326"/>
        <end position="348"/>
    </location>
</feature>
<feature type="transmembrane region" description="Helical" evidence="7">
    <location>
        <begin position="414"/>
        <end position="434"/>
    </location>
</feature>
<protein>
    <recommendedName>
        <fullName evidence="12">ABC transporter permease</fullName>
    </recommendedName>
</protein>
<proteinExistence type="inferred from homology"/>
<dbReference type="Pfam" id="PF02687">
    <property type="entry name" value="FtsX"/>
    <property type="match status" value="2"/>
</dbReference>
<keyword evidence="5 7" id="KW-1133">Transmembrane helix</keyword>
<dbReference type="Pfam" id="PF12704">
    <property type="entry name" value="MacB_PCD"/>
    <property type="match status" value="2"/>
</dbReference>
<evidence type="ECO:0000256" key="4">
    <source>
        <dbReference type="ARBA" id="ARBA00022692"/>
    </source>
</evidence>
<evidence type="ECO:0000259" key="9">
    <source>
        <dbReference type="Pfam" id="PF12704"/>
    </source>
</evidence>
<dbReference type="OrthoDB" id="343744at2"/>
<evidence type="ECO:0000256" key="5">
    <source>
        <dbReference type="ARBA" id="ARBA00022989"/>
    </source>
</evidence>
<dbReference type="GO" id="GO:0098797">
    <property type="term" value="C:plasma membrane protein complex"/>
    <property type="evidence" value="ECO:0007669"/>
    <property type="project" value="TreeGrafter"/>
</dbReference>
<feature type="domain" description="MacB-like periplasmic core" evidence="9">
    <location>
        <begin position="25"/>
        <end position="241"/>
    </location>
</feature>
<organism evidence="10 11">
    <name type="scientific">Sandarakinorhabdus cyanobacteriorum</name>
    <dbReference type="NCBI Taxonomy" id="1981098"/>
    <lineage>
        <taxon>Bacteria</taxon>
        <taxon>Pseudomonadati</taxon>
        <taxon>Pseudomonadota</taxon>
        <taxon>Alphaproteobacteria</taxon>
        <taxon>Sphingomonadales</taxon>
        <taxon>Sphingosinicellaceae</taxon>
        <taxon>Sandarakinorhabdus</taxon>
    </lineage>
</organism>
<feature type="transmembrane region" description="Helical" evidence="7">
    <location>
        <begin position="368"/>
        <end position="393"/>
    </location>
</feature>
<dbReference type="GO" id="GO:0044874">
    <property type="term" value="P:lipoprotein localization to outer membrane"/>
    <property type="evidence" value="ECO:0007669"/>
    <property type="project" value="TreeGrafter"/>
</dbReference>
<comment type="subcellular location">
    <subcellularLocation>
        <location evidence="1">Cell membrane</location>
        <topology evidence="1">Multi-pass membrane protein</topology>
    </subcellularLocation>
</comment>
<evidence type="ECO:0008006" key="12">
    <source>
        <dbReference type="Google" id="ProtNLM"/>
    </source>
</evidence>
<reference evidence="10 11" key="1">
    <citation type="submission" date="2017-07" db="EMBL/GenBank/DDBJ databases">
        <title>Sandarakinorhabdus cyanobacteriorum sp. nov., a novel bacterium isolated from cyanobacterial aggregates in a eutrophic lake.</title>
        <authorList>
            <person name="Cai H."/>
        </authorList>
    </citation>
    <scope>NUCLEOTIDE SEQUENCE [LARGE SCALE GENOMIC DNA]</scope>
    <source>
        <strain evidence="10 11">TH057</strain>
    </source>
</reference>
<evidence type="ECO:0000259" key="8">
    <source>
        <dbReference type="Pfam" id="PF02687"/>
    </source>
</evidence>
<dbReference type="EMBL" id="NOXT01000095">
    <property type="protein sequence ID" value="OYQ31043.1"/>
    <property type="molecule type" value="Genomic_DNA"/>
</dbReference>
<keyword evidence="4 7" id="KW-0812">Transmembrane</keyword>
<evidence type="ECO:0000256" key="3">
    <source>
        <dbReference type="ARBA" id="ARBA00022475"/>
    </source>
</evidence>
<accession>A0A255YPC0</accession>
<name>A0A255YPC0_9SPHN</name>
<feature type="transmembrane region" description="Helical" evidence="7">
    <location>
        <begin position="300"/>
        <end position="319"/>
    </location>
</feature>
<comment type="caution">
    <text evidence="10">The sequence shown here is derived from an EMBL/GenBank/DDBJ whole genome shotgun (WGS) entry which is preliminary data.</text>
</comment>
<evidence type="ECO:0000256" key="7">
    <source>
        <dbReference type="SAM" id="Phobius"/>
    </source>
</evidence>
<gene>
    <name evidence="10" type="ORF">CHU93_05515</name>
</gene>
<feature type="transmembrane region" description="Helical" evidence="7">
    <location>
        <begin position="723"/>
        <end position="746"/>
    </location>
</feature>
<feature type="transmembrane region" description="Helical" evidence="7">
    <location>
        <begin position="766"/>
        <end position="799"/>
    </location>
</feature>
<feature type="domain" description="ABC3 transporter permease C-terminal" evidence="8">
    <location>
        <begin position="272"/>
        <end position="397"/>
    </location>
</feature>